<comment type="caution">
    <text evidence="2">The sequence shown here is derived from an EMBL/GenBank/DDBJ whole genome shotgun (WGS) entry which is preliminary data.</text>
</comment>
<reference evidence="2 3" key="1">
    <citation type="submission" date="2018-05" db="EMBL/GenBank/DDBJ databases">
        <title>Integrated omic analyses show evidence that a Ca. Accumulibacter phosphatis strain performs denitrification under micro-aerobic conditions.</title>
        <authorList>
            <person name="Camejo P.Y."/>
            <person name="Katherine M.D."/>
            <person name="Daniel N.R."/>
        </authorList>
    </citation>
    <scope>NUCLEOTIDE SEQUENCE [LARGE SCALE GENOMIC DNA]</scope>
    <source>
        <strain evidence="2">UW-LDO-IC</strain>
    </source>
</reference>
<gene>
    <name evidence="2" type="ORF">DVS81_06620</name>
</gene>
<keyword evidence="1" id="KW-0732">Signal</keyword>
<accession>A0A369XVG0</accession>
<sequence length="91" mass="9960">MRAIFAVLAFSFSTAASSACYIIYTRSNEVIWQGSSPPVAMNTLYIDAEVQKKVPKGHMVILIGSPAPCPEIDLTVPRRTMRQAAAEMNNN</sequence>
<dbReference type="EMBL" id="QPGA01000008">
    <property type="protein sequence ID" value="RDE51368.1"/>
    <property type="molecule type" value="Genomic_DNA"/>
</dbReference>
<dbReference type="PROSITE" id="PS51257">
    <property type="entry name" value="PROKAR_LIPOPROTEIN"/>
    <property type="match status" value="1"/>
</dbReference>
<protein>
    <submittedName>
        <fullName evidence="2">Uncharacterized protein</fullName>
    </submittedName>
</protein>
<evidence type="ECO:0000313" key="3">
    <source>
        <dbReference type="Proteomes" id="UP000253831"/>
    </source>
</evidence>
<feature type="signal peptide" evidence="1">
    <location>
        <begin position="1"/>
        <end position="18"/>
    </location>
</feature>
<feature type="chain" id="PRO_5016919762" evidence="1">
    <location>
        <begin position="19"/>
        <end position="91"/>
    </location>
</feature>
<evidence type="ECO:0000313" key="2">
    <source>
        <dbReference type="EMBL" id="RDE51368.1"/>
    </source>
</evidence>
<organism evidence="2 3">
    <name type="scientific">Candidatus Accumulibacter meliphilus</name>
    <dbReference type="NCBI Taxonomy" id="2211374"/>
    <lineage>
        <taxon>Bacteria</taxon>
        <taxon>Pseudomonadati</taxon>
        <taxon>Pseudomonadota</taxon>
        <taxon>Betaproteobacteria</taxon>
        <taxon>Candidatus Accumulibacter</taxon>
    </lineage>
</organism>
<dbReference type="Proteomes" id="UP000253831">
    <property type="component" value="Unassembled WGS sequence"/>
</dbReference>
<proteinExistence type="predicted"/>
<name>A0A369XVG0_9PROT</name>
<evidence type="ECO:0000256" key="1">
    <source>
        <dbReference type="SAM" id="SignalP"/>
    </source>
</evidence>
<dbReference type="AlphaFoldDB" id="A0A369XVG0"/>
<dbReference type="RefSeq" id="WP_332352571.1">
    <property type="nucleotide sequence ID" value="NZ_JAZKTZ010000001.1"/>
</dbReference>